<dbReference type="GO" id="GO:0016810">
    <property type="term" value="F:hydrolase activity, acting on carbon-nitrogen (but not peptide) bonds"/>
    <property type="evidence" value="ECO:0007669"/>
    <property type="project" value="InterPro"/>
</dbReference>
<sequence>MTGISPSLQELLLRLGVAALNGSKIYTLFRPFYGGIGHILMLHRVVPQKNHNSLNADIEITQKDLIDILTYFKKNNYKIVSLDEVYNILHEKRTDIKFVSFTFDDGYKEIDFLVYHLFQKYNYPFTVYLTTGFIDGTAINWWYALEKIILKNERIDFEYNNKEYCFFCSFPNEKYNTFRTIRSLFLNQYNEKNIREVFRKYHISLQEITAELTLDWEQVKKMSRNPQVTIGSHTASHHCLKALGAEAVKEDVLCSLKRLESQIQKKVEHFSYPFGRKQNGPREFAIIEQLGFKTATTTRFGNIFPGHWPHRLSLPRIYPIGRLPVLKYLDLLLSGALSALGYRFKRI</sequence>
<dbReference type="Gene3D" id="3.20.20.370">
    <property type="entry name" value="Glycoside hydrolase/deacetylase"/>
    <property type="match status" value="1"/>
</dbReference>
<dbReference type="EMBL" id="DTKJ01000058">
    <property type="protein sequence ID" value="HGZ12251.1"/>
    <property type="molecule type" value="Genomic_DNA"/>
</dbReference>
<evidence type="ECO:0000256" key="1">
    <source>
        <dbReference type="ARBA" id="ARBA00022729"/>
    </source>
</evidence>
<dbReference type="InterPro" id="IPR002509">
    <property type="entry name" value="NODB_dom"/>
</dbReference>
<dbReference type="AlphaFoldDB" id="A0A7C5AMC9"/>
<name>A0A7C5AMC9_9BACT</name>
<gene>
    <name evidence="3" type="ORF">ENW48_08530</name>
</gene>
<evidence type="ECO:0000259" key="2">
    <source>
        <dbReference type="PROSITE" id="PS51677"/>
    </source>
</evidence>
<proteinExistence type="predicted"/>
<dbReference type="GO" id="GO:0005975">
    <property type="term" value="P:carbohydrate metabolic process"/>
    <property type="evidence" value="ECO:0007669"/>
    <property type="project" value="InterPro"/>
</dbReference>
<dbReference type="PANTHER" id="PTHR34216">
    <property type="match status" value="1"/>
</dbReference>
<dbReference type="InterPro" id="IPR051398">
    <property type="entry name" value="Polysacch_Deacetylase"/>
</dbReference>
<dbReference type="SUPFAM" id="SSF88713">
    <property type="entry name" value="Glycoside hydrolase/deacetylase"/>
    <property type="match status" value="1"/>
</dbReference>
<protein>
    <recommendedName>
        <fullName evidence="2">NodB homology domain-containing protein</fullName>
    </recommendedName>
</protein>
<organism evidence="3">
    <name type="scientific">Desulfobacca acetoxidans</name>
    <dbReference type="NCBI Taxonomy" id="60893"/>
    <lineage>
        <taxon>Bacteria</taxon>
        <taxon>Pseudomonadati</taxon>
        <taxon>Thermodesulfobacteriota</taxon>
        <taxon>Desulfobaccia</taxon>
        <taxon>Desulfobaccales</taxon>
        <taxon>Desulfobaccaceae</taxon>
        <taxon>Desulfobacca</taxon>
    </lineage>
</organism>
<feature type="domain" description="NodB homology" evidence="2">
    <location>
        <begin position="97"/>
        <end position="347"/>
    </location>
</feature>
<accession>A0A7C5AMC9</accession>
<dbReference type="PROSITE" id="PS51677">
    <property type="entry name" value="NODB"/>
    <property type="match status" value="1"/>
</dbReference>
<dbReference type="Pfam" id="PF01522">
    <property type="entry name" value="Polysacc_deac_1"/>
    <property type="match status" value="1"/>
</dbReference>
<comment type="caution">
    <text evidence="3">The sequence shown here is derived from an EMBL/GenBank/DDBJ whole genome shotgun (WGS) entry which is preliminary data.</text>
</comment>
<evidence type="ECO:0000313" key="3">
    <source>
        <dbReference type="EMBL" id="HGZ12251.1"/>
    </source>
</evidence>
<reference evidence="3" key="1">
    <citation type="journal article" date="2020" name="mSystems">
        <title>Genome- and Community-Level Interaction Insights into Carbon Utilization and Element Cycling Functions of Hydrothermarchaeota in Hydrothermal Sediment.</title>
        <authorList>
            <person name="Zhou Z."/>
            <person name="Liu Y."/>
            <person name="Xu W."/>
            <person name="Pan J."/>
            <person name="Luo Z.H."/>
            <person name="Li M."/>
        </authorList>
    </citation>
    <scope>NUCLEOTIDE SEQUENCE [LARGE SCALE GENOMIC DNA]</scope>
    <source>
        <strain evidence="3">SpSt-853</strain>
    </source>
</reference>
<keyword evidence="1" id="KW-0732">Signal</keyword>
<dbReference type="PANTHER" id="PTHR34216:SF7">
    <property type="entry name" value="POLY-BETA-1,6-N-ACETYL-D-GLUCOSAMINE N-DEACETYLASE"/>
    <property type="match status" value="1"/>
</dbReference>
<dbReference type="InterPro" id="IPR011330">
    <property type="entry name" value="Glyco_hydro/deAcase_b/a-brl"/>
</dbReference>